<dbReference type="PANTHER" id="PTHR43382">
    <property type="entry name" value="PROLYL-TRNA SYNTHETASE"/>
    <property type="match status" value="1"/>
</dbReference>
<dbReference type="EC" id="6.1.1.15" evidence="1"/>
<dbReference type="InterPro" id="IPR004154">
    <property type="entry name" value="Anticodon-bd"/>
</dbReference>
<dbReference type="InterPro" id="IPR036621">
    <property type="entry name" value="Anticodon-bd_dom_sf"/>
</dbReference>
<evidence type="ECO:0000256" key="3">
    <source>
        <dbReference type="ARBA" id="ARBA00022741"/>
    </source>
</evidence>
<dbReference type="GO" id="GO:0005524">
    <property type="term" value="F:ATP binding"/>
    <property type="evidence" value="ECO:0007669"/>
    <property type="project" value="UniProtKB-KW"/>
</dbReference>
<dbReference type="SUPFAM" id="SSF64586">
    <property type="entry name" value="C-terminal domain of ProRS"/>
    <property type="match status" value="1"/>
</dbReference>
<name>A0A7S4ULG6_GUITH</name>
<dbReference type="InterPro" id="IPR004499">
    <property type="entry name" value="Pro-tRNA-ligase_IIa_arc-type"/>
</dbReference>
<evidence type="ECO:0000259" key="10">
    <source>
        <dbReference type="PROSITE" id="PS50862"/>
    </source>
</evidence>
<dbReference type="InterPro" id="IPR002314">
    <property type="entry name" value="aa-tRNA-synt_IIb"/>
</dbReference>
<dbReference type="SUPFAM" id="SSF52954">
    <property type="entry name" value="Class II aaRS ABD-related"/>
    <property type="match status" value="1"/>
</dbReference>
<dbReference type="InterPro" id="IPR017449">
    <property type="entry name" value="Pro-tRNA_synth_II"/>
</dbReference>
<dbReference type="Gene3D" id="3.30.110.30">
    <property type="entry name" value="C-terminal domain of ProRS"/>
    <property type="match status" value="1"/>
</dbReference>
<dbReference type="AlphaFoldDB" id="A0A7S4ULG6"/>
<dbReference type="CDD" id="cd00778">
    <property type="entry name" value="ProRS_core_arch_euk"/>
    <property type="match status" value="1"/>
</dbReference>
<evidence type="ECO:0000256" key="5">
    <source>
        <dbReference type="ARBA" id="ARBA00022917"/>
    </source>
</evidence>
<feature type="domain" description="Aminoacyl-transfer RNA synthetases class-II family profile" evidence="10">
    <location>
        <begin position="244"/>
        <end position="484"/>
    </location>
</feature>
<keyword evidence="5" id="KW-0648">Protein biosynthesis</keyword>
<dbReference type="InterPro" id="IPR036754">
    <property type="entry name" value="YbaK/aa-tRNA-synt-asso_dom_sf"/>
</dbReference>
<comment type="catalytic activity">
    <reaction evidence="8">
        <text>tRNA(Pro) + L-proline + ATP = L-prolyl-tRNA(Pro) + AMP + diphosphate</text>
        <dbReference type="Rhea" id="RHEA:14305"/>
        <dbReference type="Rhea" id="RHEA-COMP:9700"/>
        <dbReference type="Rhea" id="RHEA-COMP:9702"/>
        <dbReference type="ChEBI" id="CHEBI:30616"/>
        <dbReference type="ChEBI" id="CHEBI:33019"/>
        <dbReference type="ChEBI" id="CHEBI:60039"/>
        <dbReference type="ChEBI" id="CHEBI:78442"/>
        <dbReference type="ChEBI" id="CHEBI:78532"/>
        <dbReference type="ChEBI" id="CHEBI:456215"/>
        <dbReference type="EC" id="6.1.1.15"/>
    </reaction>
</comment>
<keyword evidence="3" id="KW-0547">Nucleotide-binding</keyword>
<dbReference type="InterPro" id="IPR007214">
    <property type="entry name" value="YbaK/aa-tRNA-synth-assoc-dom"/>
</dbReference>
<accession>A0A7S4ULG6</accession>
<evidence type="ECO:0000256" key="9">
    <source>
        <dbReference type="SAM" id="MobiDB-lite"/>
    </source>
</evidence>
<dbReference type="CDD" id="cd04335">
    <property type="entry name" value="PrdX_deacylase"/>
    <property type="match status" value="1"/>
</dbReference>
<keyword evidence="2" id="KW-0436">Ligase</keyword>
<dbReference type="HAMAP" id="MF_01571">
    <property type="entry name" value="Pro_tRNA_synth_type3"/>
    <property type="match status" value="1"/>
</dbReference>
<dbReference type="NCBIfam" id="TIGR00408">
    <property type="entry name" value="proS_fam_I"/>
    <property type="match status" value="1"/>
</dbReference>
<dbReference type="Pfam" id="PF09180">
    <property type="entry name" value="ProRS-C_1"/>
    <property type="match status" value="1"/>
</dbReference>
<dbReference type="EMBL" id="HBKN01051328">
    <property type="protein sequence ID" value="CAE2342031.1"/>
    <property type="molecule type" value="Transcribed_RNA"/>
</dbReference>
<dbReference type="InterPro" id="IPR006195">
    <property type="entry name" value="aa-tRNA-synth_II"/>
</dbReference>
<dbReference type="Gene3D" id="3.30.930.10">
    <property type="entry name" value="Bira Bifunctional Protein, Domain 2"/>
    <property type="match status" value="1"/>
</dbReference>
<evidence type="ECO:0000256" key="1">
    <source>
        <dbReference type="ARBA" id="ARBA00012831"/>
    </source>
</evidence>
<dbReference type="GO" id="GO:0005737">
    <property type="term" value="C:cytoplasm"/>
    <property type="evidence" value="ECO:0007669"/>
    <property type="project" value="InterPro"/>
</dbReference>
<dbReference type="PRINTS" id="PR01046">
    <property type="entry name" value="TRNASYNTHPRO"/>
</dbReference>
<protein>
    <recommendedName>
        <fullName evidence="1">proline--tRNA ligase</fullName>
        <ecNumber evidence="1">6.1.1.15</ecNumber>
    </recommendedName>
    <alternativeName>
        <fullName evidence="7">Prolyl-tRNA synthetase</fullName>
    </alternativeName>
</protein>
<dbReference type="CDD" id="cd00862">
    <property type="entry name" value="ProRS_anticodon_zinc"/>
    <property type="match status" value="1"/>
</dbReference>
<dbReference type="OMA" id="WCDEVDV"/>
<keyword evidence="6" id="KW-0030">Aminoacyl-tRNA synthetase</keyword>
<dbReference type="FunFam" id="3.90.960.10:FF:000005">
    <property type="entry name" value="Putative prolyl-tRNA synthetase"/>
    <property type="match status" value="1"/>
</dbReference>
<reference evidence="11" key="1">
    <citation type="submission" date="2021-01" db="EMBL/GenBank/DDBJ databases">
        <authorList>
            <person name="Corre E."/>
            <person name="Pelletier E."/>
            <person name="Niang G."/>
            <person name="Scheremetjew M."/>
            <person name="Finn R."/>
            <person name="Kale V."/>
            <person name="Holt S."/>
            <person name="Cochrane G."/>
            <person name="Meng A."/>
            <person name="Brown T."/>
            <person name="Cohen L."/>
        </authorList>
    </citation>
    <scope>NUCLEOTIDE SEQUENCE</scope>
    <source>
        <strain evidence="11">CCMP 2712</strain>
    </source>
</reference>
<keyword evidence="4" id="KW-0067">ATP-binding</keyword>
<dbReference type="InterPro" id="IPR045864">
    <property type="entry name" value="aa-tRNA-synth_II/BPL/LPL"/>
</dbReference>
<dbReference type="InterPro" id="IPR002316">
    <property type="entry name" value="Pro-tRNA-ligase_IIa"/>
</dbReference>
<feature type="region of interest" description="Disordered" evidence="9">
    <location>
        <begin position="174"/>
        <end position="194"/>
    </location>
</feature>
<evidence type="ECO:0000256" key="6">
    <source>
        <dbReference type="ARBA" id="ARBA00023146"/>
    </source>
</evidence>
<dbReference type="Pfam" id="PF04073">
    <property type="entry name" value="tRNA_edit"/>
    <property type="match status" value="1"/>
</dbReference>
<proteinExistence type="inferred from homology"/>
<dbReference type="SUPFAM" id="SSF55826">
    <property type="entry name" value="YbaK/ProRS associated domain"/>
    <property type="match status" value="1"/>
</dbReference>
<dbReference type="GO" id="GO:0006433">
    <property type="term" value="P:prolyl-tRNA aminoacylation"/>
    <property type="evidence" value="ECO:0007669"/>
    <property type="project" value="InterPro"/>
</dbReference>
<dbReference type="Pfam" id="PF03129">
    <property type="entry name" value="HGTP_anticodon"/>
    <property type="match status" value="1"/>
</dbReference>
<dbReference type="FunFam" id="3.30.110.30:FF:000001">
    <property type="entry name" value="Bifunctional glutamate/proline--tRNA ligase"/>
    <property type="match status" value="1"/>
</dbReference>
<dbReference type="InterPro" id="IPR016061">
    <property type="entry name" value="Pro-tRNA_ligase_II_C"/>
</dbReference>
<dbReference type="InterPro" id="IPR033721">
    <property type="entry name" value="ProRS_core_arch_euk"/>
</dbReference>
<feature type="compositionally biased region" description="Low complexity" evidence="9">
    <location>
        <begin position="174"/>
        <end position="184"/>
    </location>
</feature>
<evidence type="ECO:0000256" key="2">
    <source>
        <dbReference type="ARBA" id="ARBA00022598"/>
    </source>
</evidence>
<dbReference type="GO" id="GO:0004827">
    <property type="term" value="F:proline-tRNA ligase activity"/>
    <property type="evidence" value="ECO:0007669"/>
    <property type="project" value="UniProtKB-EC"/>
</dbReference>
<evidence type="ECO:0000256" key="7">
    <source>
        <dbReference type="ARBA" id="ARBA00029731"/>
    </source>
</evidence>
<evidence type="ECO:0000313" key="11">
    <source>
        <dbReference type="EMBL" id="CAE2342031.1"/>
    </source>
</evidence>
<dbReference type="SUPFAM" id="SSF55681">
    <property type="entry name" value="Class II aaRS and biotin synthetases"/>
    <property type="match status" value="1"/>
</dbReference>
<dbReference type="Gene3D" id="3.90.960.10">
    <property type="entry name" value="YbaK/aminoacyl-tRNA synthetase-associated domain"/>
    <property type="match status" value="1"/>
</dbReference>
<evidence type="ECO:0000256" key="4">
    <source>
        <dbReference type="ARBA" id="ARBA00022840"/>
    </source>
</evidence>
<dbReference type="SMART" id="SM00946">
    <property type="entry name" value="ProRS-C_1"/>
    <property type="match status" value="1"/>
</dbReference>
<dbReference type="Pfam" id="PF00587">
    <property type="entry name" value="tRNA-synt_2b"/>
    <property type="match status" value="1"/>
</dbReference>
<sequence>MEKQEMLFAKLKELGIPTVTKEHKQCFTAEDVESVAEECGLQPASGRCKNMFLKSKKGDLFCFTTQSASKIDMKLLSKKLGAPECRFAGDEYLASVLQVIKGSVTPFAAINDTENKCTFAIDKDLMKEQTLWLHPLHNDKSTSISADNLVKFLEAVGHPPKILDFSDAEASSSDAAAKPKQAGGADKKAAKGEGQKDVQKETLLSITAKKEEDFANWYSEVITRSDMIDYYDISGCYILKPWSFSIWEQIQTFLDGEIKKLGVQGCYFPMFVSQKALEAEKDHIEGFSPEVAWVTKSGQSELENPIAVRPTSETIMYPAFAKWIRSHRDLPLKLNQWCNVVRWEFKNPTPFIRTREFLWQEGHTAHSSLESAATEVLDILDLYRRVYEELLAVPVVKGKKTETEKFAGGFYTTTVEAFIPATARGIQGATSHNLGQNFGKMFKIEYEDEKGSKQIPWQNSWGMTTRTIGVMVMIHADNQGLVLPPRVAPVQVIVIPVVYKDSAAELNSKAEELVESLRAAGIRVDIDTRSNYTAGWKYNHWEQKGVPIRLELGPKDLEKKQVRMVRRLDNSKEDVPLSVIVPKLKLELELIQHKMLQRAKDEHSTRTRTVMKWEEFVPALDAGCMALTPFCDEAEWEETAKKRSKEEKLSAGETEDERTAVSAAAKTLCIPFDQPDLPAGTPCFISGKPAKCWVLWGRTY</sequence>
<organism evidence="11">
    <name type="scientific">Guillardia theta</name>
    <name type="common">Cryptophyte</name>
    <name type="synonym">Cryptomonas phi</name>
    <dbReference type="NCBI Taxonomy" id="55529"/>
    <lineage>
        <taxon>Eukaryota</taxon>
        <taxon>Cryptophyceae</taxon>
        <taxon>Pyrenomonadales</taxon>
        <taxon>Geminigeraceae</taxon>
        <taxon>Guillardia</taxon>
    </lineage>
</organism>
<dbReference type="PROSITE" id="PS50862">
    <property type="entry name" value="AA_TRNA_LIGASE_II"/>
    <property type="match status" value="1"/>
</dbReference>
<dbReference type="GO" id="GO:0002161">
    <property type="term" value="F:aminoacyl-tRNA deacylase activity"/>
    <property type="evidence" value="ECO:0007669"/>
    <property type="project" value="InterPro"/>
</dbReference>
<feature type="compositionally biased region" description="Basic and acidic residues" evidence="9">
    <location>
        <begin position="185"/>
        <end position="194"/>
    </location>
</feature>
<dbReference type="FunFam" id="3.40.50.800:FF:000005">
    <property type="entry name" value="bifunctional glutamate/proline--tRNA ligase"/>
    <property type="match status" value="1"/>
</dbReference>
<evidence type="ECO:0000256" key="8">
    <source>
        <dbReference type="ARBA" id="ARBA00047671"/>
    </source>
</evidence>
<gene>
    <name evidence="11" type="ORF">GTHE00462_LOCUS40027</name>
</gene>
<dbReference type="Gene3D" id="3.40.50.800">
    <property type="entry name" value="Anticodon-binding domain"/>
    <property type="match status" value="1"/>
</dbReference>
<dbReference type="FunFam" id="3.30.930.10:FF:000007">
    <property type="entry name" value="Bifunctional glutamate/proline--tRNA ligase"/>
    <property type="match status" value="1"/>
</dbReference>
<dbReference type="GO" id="GO:0017101">
    <property type="term" value="C:aminoacyl-tRNA synthetase multienzyme complex"/>
    <property type="evidence" value="ECO:0007669"/>
    <property type="project" value="TreeGrafter"/>
</dbReference>
<dbReference type="PANTHER" id="PTHR43382:SF2">
    <property type="entry name" value="BIFUNCTIONAL GLUTAMATE_PROLINE--TRNA LIGASE"/>
    <property type="match status" value="1"/>
</dbReference>